<dbReference type="GO" id="GO:0008168">
    <property type="term" value="F:methyltransferase activity"/>
    <property type="evidence" value="ECO:0007669"/>
    <property type="project" value="UniProtKB-KW"/>
</dbReference>
<dbReference type="InterPro" id="IPR029063">
    <property type="entry name" value="SAM-dependent_MTases_sf"/>
</dbReference>
<dbReference type="Pfam" id="PF22013">
    <property type="entry name" value="PG_1098_Fer"/>
    <property type="match status" value="1"/>
</dbReference>
<evidence type="ECO:0000313" key="4">
    <source>
        <dbReference type="Proteomes" id="UP001249959"/>
    </source>
</evidence>
<dbReference type="InterPro" id="IPR041497">
    <property type="entry name" value="Thump-like"/>
</dbReference>
<keyword evidence="3" id="KW-0808">Transferase</keyword>
<dbReference type="EMBL" id="JAVNWW010000001">
    <property type="protein sequence ID" value="MDU0808427.1"/>
    <property type="molecule type" value="Genomic_DNA"/>
</dbReference>
<dbReference type="CDD" id="cd02440">
    <property type="entry name" value="AdoMet_MTases"/>
    <property type="match status" value="1"/>
</dbReference>
<evidence type="ECO:0000313" key="3">
    <source>
        <dbReference type="EMBL" id="MDU0808427.1"/>
    </source>
</evidence>
<sequence>MLLPEEIKFIQEHLQEDATRIALSAKKYPHLDIKKLAGQIQARQKLADKMPTWAANEAICFPQQISLEQASSEATARFKALIVEGTLIDITGGMGVDTWAFAQKCTHVTYVEQQATLAQHTQYNHNILGLDNVTHIQGNGLEHLEQLYDWIYVDPARRDQQGNKVILFKDCQPNVLEILDKVDTSKILIKTSPVLDISRAIQELGGVEKVYVVAYQQEVKELLFIKSAESSLDPVIEIVELANSPVTLFQGKLSEEREATMQIADSDTYVYEAHPALLKAGFFKLVQGDDVWQLGKHTHLYSSNQYVNEFPGKKYTVVATGPVQPDWIKAHLPDLRVNITTKNFPLKADALRTKLKLKDGGEYTLFAIQNSEEKNALILCKKCP</sequence>
<reference evidence="3 4" key="1">
    <citation type="submission" date="2023-09" db="EMBL/GenBank/DDBJ databases">
        <title>Aquirufa genomes.</title>
        <authorList>
            <person name="Pitt A."/>
        </authorList>
    </citation>
    <scope>NUCLEOTIDE SEQUENCE [LARGE SCALE GENOMIC DNA]</scope>
    <source>
        <strain evidence="3 4">LEOWEIH-7C</strain>
    </source>
</reference>
<dbReference type="InterPro" id="IPR054168">
    <property type="entry name" value="PG_1098_Fer"/>
</dbReference>
<proteinExistence type="predicted"/>
<protein>
    <submittedName>
        <fullName evidence="3">SAM-dependent methyltransferase</fullName>
    </submittedName>
</protein>
<feature type="domain" description="PG-1098 ferredoxin-like" evidence="2">
    <location>
        <begin position="269"/>
        <end position="311"/>
    </location>
</feature>
<dbReference type="Gene3D" id="1.10.10.1110">
    <property type="entry name" value="Methyltransferase PG1098, N-terminal domain"/>
    <property type="match status" value="1"/>
</dbReference>
<feature type="domain" description="THUMP-like" evidence="1">
    <location>
        <begin position="312"/>
        <end position="382"/>
    </location>
</feature>
<gene>
    <name evidence="3" type="ORF">PQG45_05190</name>
</gene>
<accession>A0ABU3TRE2</accession>
<organism evidence="3 4">
    <name type="scientific">Aquirufa regiilacus</name>
    <dbReference type="NCBI Taxonomy" id="3024868"/>
    <lineage>
        <taxon>Bacteria</taxon>
        <taxon>Pseudomonadati</taxon>
        <taxon>Bacteroidota</taxon>
        <taxon>Cytophagia</taxon>
        <taxon>Cytophagales</taxon>
        <taxon>Flectobacillaceae</taxon>
        <taxon>Aquirufa</taxon>
    </lineage>
</organism>
<dbReference type="SUPFAM" id="SSF53335">
    <property type="entry name" value="S-adenosyl-L-methionine-dependent methyltransferases"/>
    <property type="match status" value="1"/>
</dbReference>
<dbReference type="GO" id="GO:0032259">
    <property type="term" value="P:methylation"/>
    <property type="evidence" value="ECO:0007669"/>
    <property type="project" value="UniProtKB-KW"/>
</dbReference>
<dbReference type="Gene3D" id="3.40.50.150">
    <property type="entry name" value="Vaccinia Virus protein VP39"/>
    <property type="match status" value="1"/>
</dbReference>
<dbReference type="Pfam" id="PF18096">
    <property type="entry name" value="Thump_like"/>
    <property type="match status" value="1"/>
</dbReference>
<dbReference type="RefSeq" id="WP_315575182.1">
    <property type="nucleotide sequence ID" value="NZ_JARDXH010000002.1"/>
</dbReference>
<keyword evidence="4" id="KW-1185">Reference proteome</keyword>
<dbReference type="Proteomes" id="UP001249959">
    <property type="component" value="Unassembled WGS sequence"/>
</dbReference>
<comment type="caution">
    <text evidence="3">The sequence shown here is derived from an EMBL/GenBank/DDBJ whole genome shotgun (WGS) entry which is preliminary data.</text>
</comment>
<evidence type="ECO:0000259" key="1">
    <source>
        <dbReference type="Pfam" id="PF18096"/>
    </source>
</evidence>
<evidence type="ECO:0000259" key="2">
    <source>
        <dbReference type="Pfam" id="PF22013"/>
    </source>
</evidence>
<keyword evidence="3" id="KW-0489">Methyltransferase</keyword>
<name>A0ABU3TRE2_9BACT</name>